<comment type="similarity">
    <text evidence="2">Belongs to the class-I pyridine nucleotide-disulfide oxidoreductase family.</text>
</comment>
<evidence type="ECO:0000256" key="5">
    <source>
        <dbReference type="ARBA" id="ARBA00023002"/>
    </source>
</evidence>
<dbReference type="Pfam" id="PF02852">
    <property type="entry name" value="Pyr_redox_dim"/>
    <property type="match status" value="1"/>
</dbReference>
<evidence type="ECO:0000259" key="7">
    <source>
        <dbReference type="Pfam" id="PF07992"/>
    </source>
</evidence>
<keyword evidence="3" id="KW-0285">Flavoprotein</keyword>
<evidence type="ECO:0000313" key="8">
    <source>
        <dbReference type="EMBL" id="GGI96479.1"/>
    </source>
</evidence>
<dbReference type="EMBL" id="BMOY01000003">
    <property type="protein sequence ID" value="GGI96479.1"/>
    <property type="molecule type" value="Genomic_DNA"/>
</dbReference>
<dbReference type="AlphaFoldDB" id="A0A917NFP6"/>
<evidence type="ECO:0000256" key="2">
    <source>
        <dbReference type="ARBA" id="ARBA00007532"/>
    </source>
</evidence>
<dbReference type="GO" id="GO:0050660">
    <property type="term" value="F:flavin adenine dinucleotide binding"/>
    <property type="evidence" value="ECO:0007669"/>
    <property type="project" value="TreeGrafter"/>
</dbReference>
<dbReference type="FunFam" id="3.30.390.30:FF:000001">
    <property type="entry name" value="Dihydrolipoyl dehydrogenase"/>
    <property type="match status" value="1"/>
</dbReference>
<evidence type="ECO:0000256" key="1">
    <source>
        <dbReference type="ARBA" id="ARBA00001974"/>
    </source>
</evidence>
<dbReference type="PANTHER" id="PTHR43014">
    <property type="entry name" value="MERCURIC REDUCTASE"/>
    <property type="match status" value="1"/>
</dbReference>
<dbReference type="Pfam" id="PF07992">
    <property type="entry name" value="Pyr_redox_2"/>
    <property type="match status" value="1"/>
</dbReference>
<evidence type="ECO:0000313" key="9">
    <source>
        <dbReference type="Proteomes" id="UP000637695"/>
    </source>
</evidence>
<organism evidence="8 9">
    <name type="scientific">Alicyclobacillus cellulosilyticus</name>
    <dbReference type="NCBI Taxonomy" id="1003997"/>
    <lineage>
        <taxon>Bacteria</taxon>
        <taxon>Bacillati</taxon>
        <taxon>Bacillota</taxon>
        <taxon>Bacilli</taxon>
        <taxon>Bacillales</taxon>
        <taxon>Alicyclobacillaceae</taxon>
        <taxon>Alicyclobacillus</taxon>
    </lineage>
</organism>
<dbReference type="SUPFAM" id="SSF51905">
    <property type="entry name" value="FAD/NAD(P)-binding domain"/>
    <property type="match status" value="1"/>
</dbReference>
<dbReference type="InterPro" id="IPR036188">
    <property type="entry name" value="FAD/NAD-bd_sf"/>
</dbReference>
<dbReference type="PANTHER" id="PTHR43014:SF4">
    <property type="entry name" value="PYRIDINE NUCLEOTIDE-DISULFIDE OXIDOREDUCTASE RCLA-RELATED"/>
    <property type="match status" value="1"/>
</dbReference>
<gene>
    <name evidence="8" type="ORF">GCM10010885_02750</name>
</gene>
<reference evidence="8" key="1">
    <citation type="journal article" date="2014" name="Int. J. Syst. Evol. Microbiol.">
        <title>Complete genome sequence of Corynebacterium casei LMG S-19264T (=DSM 44701T), isolated from a smear-ripened cheese.</title>
        <authorList>
            <consortium name="US DOE Joint Genome Institute (JGI-PGF)"/>
            <person name="Walter F."/>
            <person name="Albersmeier A."/>
            <person name="Kalinowski J."/>
            <person name="Ruckert C."/>
        </authorList>
    </citation>
    <scope>NUCLEOTIDE SEQUENCE</scope>
    <source>
        <strain evidence="8">JCM 18487</strain>
    </source>
</reference>
<evidence type="ECO:0000256" key="4">
    <source>
        <dbReference type="ARBA" id="ARBA00022827"/>
    </source>
</evidence>
<name>A0A917NFP6_9BACL</name>
<sequence length="342" mass="36750">MNGRRISARYFLIATGAVPDVPDIPGLREVDYLVSTTALELRAVPKRLAVLGAGYIALELGQMFHNLGSEVILMQRGRRVLKSYDPEVSEAITRALTKQGMTIVTGATFHRVEQQGDVKRVCITVDGQERVIEADALLVAAGRKPNTENLNLHAANVQVGPRGEVVVDEHLRTTNPRVYAAGDVTMGPQFVYVAAYEGWLVAENTVGGAMKKVDLTTVPAVIFTHPAVATVGLTEAQARRAGYDVRTSVLPLDTVPRALVNRETDGMFKLVADAATRRLLGAHVVADNAGDVIYAAQLAIQFGLTVEDLRSSLAPYLTMAEGLKLAALTFDKDVSKLSCCAG</sequence>
<dbReference type="InterPro" id="IPR004099">
    <property type="entry name" value="Pyr_nucl-diS_OxRdtase_dimer"/>
</dbReference>
<dbReference type="InterPro" id="IPR023753">
    <property type="entry name" value="FAD/NAD-binding_dom"/>
</dbReference>
<reference evidence="8" key="2">
    <citation type="submission" date="2020-09" db="EMBL/GenBank/DDBJ databases">
        <authorList>
            <person name="Sun Q."/>
            <person name="Ohkuma M."/>
        </authorList>
    </citation>
    <scope>NUCLEOTIDE SEQUENCE</scope>
    <source>
        <strain evidence="8">JCM 18487</strain>
    </source>
</reference>
<feature type="domain" description="Pyridine nucleotide-disulphide oxidoreductase dimerisation" evidence="6">
    <location>
        <begin position="218"/>
        <end position="326"/>
    </location>
</feature>
<dbReference type="Gene3D" id="3.50.50.60">
    <property type="entry name" value="FAD/NAD(P)-binding domain"/>
    <property type="match status" value="2"/>
</dbReference>
<feature type="domain" description="FAD/NAD(P)-binding" evidence="7">
    <location>
        <begin position="2"/>
        <end position="198"/>
    </location>
</feature>
<comment type="caution">
    <text evidence="8">The sequence shown here is derived from an EMBL/GenBank/DDBJ whole genome shotgun (WGS) entry which is preliminary data.</text>
</comment>
<comment type="cofactor">
    <cofactor evidence="1">
        <name>FAD</name>
        <dbReference type="ChEBI" id="CHEBI:57692"/>
    </cofactor>
</comment>
<evidence type="ECO:0000256" key="3">
    <source>
        <dbReference type="ARBA" id="ARBA00022630"/>
    </source>
</evidence>
<protein>
    <recommendedName>
        <fullName evidence="10">Mercuric reductase</fullName>
    </recommendedName>
</protein>
<evidence type="ECO:0008006" key="10">
    <source>
        <dbReference type="Google" id="ProtNLM"/>
    </source>
</evidence>
<proteinExistence type="inferred from homology"/>
<evidence type="ECO:0000259" key="6">
    <source>
        <dbReference type="Pfam" id="PF02852"/>
    </source>
</evidence>
<accession>A0A917NFP6</accession>
<dbReference type="PRINTS" id="PR00368">
    <property type="entry name" value="FADPNR"/>
</dbReference>
<keyword evidence="4" id="KW-0274">FAD</keyword>
<dbReference type="Proteomes" id="UP000637695">
    <property type="component" value="Unassembled WGS sequence"/>
</dbReference>
<dbReference type="SUPFAM" id="SSF55424">
    <property type="entry name" value="FAD/NAD-linked reductases, dimerisation (C-terminal) domain"/>
    <property type="match status" value="1"/>
</dbReference>
<keyword evidence="9" id="KW-1185">Reference proteome</keyword>
<dbReference type="PRINTS" id="PR00411">
    <property type="entry name" value="PNDRDTASEI"/>
</dbReference>
<dbReference type="InterPro" id="IPR016156">
    <property type="entry name" value="FAD/NAD-linked_Rdtase_dimer_sf"/>
</dbReference>
<dbReference type="Gene3D" id="3.30.390.30">
    <property type="match status" value="1"/>
</dbReference>
<dbReference type="GO" id="GO:0003955">
    <property type="term" value="F:NAD(P)H dehydrogenase (quinone) activity"/>
    <property type="evidence" value="ECO:0007669"/>
    <property type="project" value="TreeGrafter"/>
</dbReference>
<keyword evidence="5" id="KW-0560">Oxidoreductase</keyword>